<reference evidence="2 3" key="1">
    <citation type="submission" date="2020-07" db="EMBL/GenBank/DDBJ databases">
        <title>Draft whole-genome sequence of Heliobacterium chlorum DSM 3682, type strain.</title>
        <authorList>
            <person name="Kyndt J.A."/>
            <person name="Meyer T.E."/>
            <person name="Imhoff J.F."/>
        </authorList>
    </citation>
    <scope>NUCLEOTIDE SEQUENCE [LARGE SCALE GENOMIC DNA]</scope>
    <source>
        <strain evidence="2 3">DSM 3682</strain>
    </source>
</reference>
<sequence>MKALSLLQPWASLIAIGAKKIETRSWATKYRGPLAIHASAKFGKHEKATCGLPGFKQTLIVHRLMRESKTQYGLYFYEMPLGSIIAICNLVDVIPVEDISGLTTKERAFGDYSPGRYAWVLEDVRPLDKPVPAKGKLGLWEWAGDAG</sequence>
<dbReference type="SUPFAM" id="SSF88697">
    <property type="entry name" value="PUA domain-like"/>
    <property type="match status" value="1"/>
</dbReference>
<protein>
    <submittedName>
        <fullName evidence="2">ASCH domain-containing protein</fullName>
    </submittedName>
</protein>
<proteinExistence type="predicted"/>
<gene>
    <name evidence="2" type="ORF">H1S01_03155</name>
</gene>
<dbReference type="InterPro" id="IPR015947">
    <property type="entry name" value="PUA-like_sf"/>
</dbReference>
<evidence type="ECO:0000313" key="3">
    <source>
        <dbReference type="Proteomes" id="UP000617402"/>
    </source>
</evidence>
<keyword evidence="3" id="KW-1185">Reference proteome</keyword>
<organism evidence="2 3">
    <name type="scientific">Heliobacterium chlorum</name>
    <dbReference type="NCBI Taxonomy" id="2698"/>
    <lineage>
        <taxon>Bacteria</taxon>
        <taxon>Bacillati</taxon>
        <taxon>Bacillota</taxon>
        <taxon>Clostridia</taxon>
        <taxon>Eubacteriales</taxon>
        <taxon>Heliobacteriaceae</taxon>
        <taxon>Heliobacterium</taxon>
    </lineage>
</organism>
<dbReference type="Gene3D" id="2.30.130.30">
    <property type="entry name" value="Hypothetical protein"/>
    <property type="match status" value="1"/>
</dbReference>
<dbReference type="Pfam" id="PF04266">
    <property type="entry name" value="ASCH"/>
    <property type="match status" value="1"/>
</dbReference>
<dbReference type="RefSeq" id="WP_188038668.1">
    <property type="nucleotide sequence ID" value="NZ_JACVHF010000002.1"/>
</dbReference>
<dbReference type="InterPro" id="IPR007374">
    <property type="entry name" value="ASCH_domain"/>
</dbReference>
<dbReference type="CDD" id="cd06554">
    <property type="entry name" value="ASCH_ASC-1_like"/>
    <property type="match status" value="1"/>
</dbReference>
<name>A0ABR7SYA3_HELCL</name>
<accession>A0ABR7SYA3</accession>
<dbReference type="Proteomes" id="UP000617402">
    <property type="component" value="Unassembled WGS sequence"/>
</dbReference>
<dbReference type="EMBL" id="JACVHF010000002">
    <property type="protein sequence ID" value="MBC9783509.1"/>
    <property type="molecule type" value="Genomic_DNA"/>
</dbReference>
<feature type="domain" description="ASCH" evidence="1">
    <location>
        <begin position="4"/>
        <end position="107"/>
    </location>
</feature>
<comment type="caution">
    <text evidence="2">The sequence shown here is derived from an EMBL/GenBank/DDBJ whole genome shotgun (WGS) entry which is preliminary data.</text>
</comment>
<evidence type="ECO:0000259" key="1">
    <source>
        <dbReference type="Pfam" id="PF04266"/>
    </source>
</evidence>
<evidence type="ECO:0000313" key="2">
    <source>
        <dbReference type="EMBL" id="MBC9783509.1"/>
    </source>
</evidence>